<comment type="caution">
    <text evidence="2">The sequence shown here is derived from an EMBL/GenBank/DDBJ whole genome shotgun (WGS) entry which is preliminary data.</text>
</comment>
<dbReference type="Proteomes" id="UP000626092">
    <property type="component" value="Unassembled WGS sequence"/>
</dbReference>
<sequence length="101" mass="10877">MGKDLSNNTNNDGKIAPSELGILMRSLGGNPTQAQLDQVYRIRRSPDLPLRFPSVFGPHVQATSSPNRSTAEGRVQGVGQGGERIRRSLMSGLSSDMEVVI</sequence>
<evidence type="ECO:0000313" key="2">
    <source>
        <dbReference type="EMBL" id="KAF7138308.1"/>
    </source>
</evidence>
<evidence type="ECO:0000313" key="3">
    <source>
        <dbReference type="Proteomes" id="UP000626092"/>
    </source>
</evidence>
<dbReference type="Gene3D" id="1.10.238.10">
    <property type="entry name" value="EF-hand"/>
    <property type="match status" value="1"/>
</dbReference>
<accession>A0A834GNQ0</accession>
<keyword evidence="3" id="KW-1185">Reference proteome</keyword>
<proteinExistence type="predicted"/>
<dbReference type="EMBL" id="WJXA01000007">
    <property type="protein sequence ID" value="KAF7138308.1"/>
    <property type="molecule type" value="Genomic_DNA"/>
</dbReference>
<dbReference type="SUPFAM" id="SSF47473">
    <property type="entry name" value="EF-hand"/>
    <property type="match status" value="1"/>
</dbReference>
<evidence type="ECO:0000256" key="1">
    <source>
        <dbReference type="SAM" id="MobiDB-lite"/>
    </source>
</evidence>
<dbReference type="AlphaFoldDB" id="A0A834GNQ0"/>
<reference evidence="2" key="1">
    <citation type="submission" date="2019-11" db="EMBL/GenBank/DDBJ databases">
        <authorList>
            <person name="Liu Y."/>
            <person name="Hou J."/>
            <person name="Li T.-Q."/>
            <person name="Guan C.-H."/>
            <person name="Wu X."/>
            <person name="Wu H.-Z."/>
            <person name="Ling F."/>
            <person name="Zhang R."/>
            <person name="Shi X.-G."/>
            <person name="Ren J.-P."/>
            <person name="Chen E.-F."/>
            <person name="Sun J.-M."/>
        </authorList>
    </citation>
    <scope>NUCLEOTIDE SEQUENCE</scope>
    <source>
        <strain evidence="2">Adult_tree_wgs_1</strain>
        <tissue evidence="2">Leaves</tissue>
    </source>
</reference>
<protein>
    <recommendedName>
        <fullName evidence="4">EF-hand domain-containing protein</fullName>
    </recommendedName>
</protein>
<feature type="region of interest" description="Disordered" evidence="1">
    <location>
        <begin position="56"/>
        <end position="81"/>
    </location>
</feature>
<dbReference type="InterPro" id="IPR011992">
    <property type="entry name" value="EF-hand-dom_pair"/>
</dbReference>
<name>A0A834GNQ0_RHOSS</name>
<feature type="compositionally biased region" description="Polar residues" evidence="1">
    <location>
        <begin position="61"/>
        <end position="70"/>
    </location>
</feature>
<gene>
    <name evidence="2" type="ORF">RHSIM_Rhsim07G0151500</name>
</gene>
<organism evidence="2 3">
    <name type="scientific">Rhododendron simsii</name>
    <name type="common">Sims's rhododendron</name>
    <dbReference type="NCBI Taxonomy" id="118357"/>
    <lineage>
        <taxon>Eukaryota</taxon>
        <taxon>Viridiplantae</taxon>
        <taxon>Streptophyta</taxon>
        <taxon>Embryophyta</taxon>
        <taxon>Tracheophyta</taxon>
        <taxon>Spermatophyta</taxon>
        <taxon>Magnoliopsida</taxon>
        <taxon>eudicotyledons</taxon>
        <taxon>Gunneridae</taxon>
        <taxon>Pentapetalae</taxon>
        <taxon>asterids</taxon>
        <taxon>Ericales</taxon>
        <taxon>Ericaceae</taxon>
        <taxon>Ericoideae</taxon>
        <taxon>Rhodoreae</taxon>
        <taxon>Rhododendron</taxon>
    </lineage>
</organism>
<evidence type="ECO:0008006" key="4">
    <source>
        <dbReference type="Google" id="ProtNLM"/>
    </source>
</evidence>
<dbReference type="OrthoDB" id="26525at2759"/>